<name>A0A1I6URB0_9BACL</name>
<dbReference type="RefSeq" id="WP_176392159.1">
    <property type="nucleotide sequence ID" value="NZ_FPAA01000019.1"/>
</dbReference>
<accession>A0A1I6URB0</accession>
<dbReference type="EMBL" id="FPAA01000019">
    <property type="protein sequence ID" value="SFT03877.1"/>
    <property type="molecule type" value="Genomic_DNA"/>
</dbReference>
<organism evidence="1 2">
    <name type="scientific">Marininema halotolerans</name>
    <dbReference type="NCBI Taxonomy" id="1155944"/>
    <lineage>
        <taxon>Bacteria</taxon>
        <taxon>Bacillati</taxon>
        <taxon>Bacillota</taxon>
        <taxon>Bacilli</taxon>
        <taxon>Bacillales</taxon>
        <taxon>Thermoactinomycetaceae</taxon>
        <taxon>Marininema</taxon>
    </lineage>
</organism>
<protein>
    <submittedName>
        <fullName evidence="1">Uncharacterized protein</fullName>
    </submittedName>
</protein>
<evidence type="ECO:0000313" key="2">
    <source>
        <dbReference type="Proteomes" id="UP000198660"/>
    </source>
</evidence>
<proteinExistence type="predicted"/>
<reference evidence="2" key="1">
    <citation type="submission" date="2016-10" db="EMBL/GenBank/DDBJ databases">
        <authorList>
            <person name="Varghese N."/>
            <person name="Submissions S."/>
        </authorList>
    </citation>
    <scope>NUCLEOTIDE SEQUENCE [LARGE SCALE GENOMIC DNA]</scope>
    <source>
        <strain evidence="2">DSM 45789</strain>
    </source>
</reference>
<gene>
    <name evidence="1" type="ORF">SAMN05444972_11920</name>
</gene>
<evidence type="ECO:0000313" key="1">
    <source>
        <dbReference type="EMBL" id="SFT03877.1"/>
    </source>
</evidence>
<dbReference type="AlphaFoldDB" id="A0A1I6URB0"/>
<sequence>MKSVTYKIGNTTIYIEGPDITNEEREQRIYEIKKIIWENWCEMRVETQKKSRT</sequence>
<dbReference type="Proteomes" id="UP000198660">
    <property type="component" value="Unassembled WGS sequence"/>
</dbReference>
<keyword evidence="2" id="KW-1185">Reference proteome</keyword>